<proteinExistence type="predicted"/>
<keyword evidence="4 9" id="KW-0418">Kinase</keyword>
<feature type="binding site" evidence="6">
    <location>
        <position position="322"/>
    </location>
    <ligand>
        <name>ATP</name>
        <dbReference type="ChEBI" id="CHEBI:30616"/>
    </ligand>
</feature>
<keyword evidence="3 6" id="KW-0547">Nucleotide-binding</keyword>
<dbReference type="GO" id="GO:0004674">
    <property type="term" value="F:protein serine/threonine kinase activity"/>
    <property type="evidence" value="ECO:0007669"/>
    <property type="project" value="UniProtKB-KW"/>
</dbReference>
<dbReference type="SUPFAM" id="SSF56112">
    <property type="entry name" value="Protein kinase-like (PK-like)"/>
    <property type="match status" value="1"/>
</dbReference>
<keyword evidence="7" id="KW-0812">Transmembrane</keyword>
<dbReference type="SMART" id="SM00220">
    <property type="entry name" value="S_TKc"/>
    <property type="match status" value="1"/>
</dbReference>
<dbReference type="Pfam" id="PF06966">
    <property type="entry name" value="DUF1295"/>
    <property type="match status" value="1"/>
</dbReference>
<evidence type="ECO:0000313" key="10">
    <source>
        <dbReference type="Proteomes" id="UP000225706"/>
    </source>
</evidence>
<keyword evidence="7" id="KW-1133">Transmembrane helix</keyword>
<keyword evidence="10" id="KW-1185">Reference proteome</keyword>
<keyword evidence="2" id="KW-0808">Transferase</keyword>
<dbReference type="PROSITE" id="PS00108">
    <property type="entry name" value="PROTEIN_KINASE_ST"/>
    <property type="match status" value="1"/>
</dbReference>
<dbReference type="Proteomes" id="UP000225706">
    <property type="component" value="Unassembled WGS sequence"/>
</dbReference>
<dbReference type="Pfam" id="PF00069">
    <property type="entry name" value="Pkinase"/>
    <property type="match status" value="1"/>
</dbReference>
<feature type="transmembrane region" description="Helical" evidence="7">
    <location>
        <begin position="193"/>
        <end position="210"/>
    </location>
</feature>
<organism evidence="9 10">
    <name type="scientific">Stylophora pistillata</name>
    <name type="common">Smooth cauliflower coral</name>
    <dbReference type="NCBI Taxonomy" id="50429"/>
    <lineage>
        <taxon>Eukaryota</taxon>
        <taxon>Metazoa</taxon>
        <taxon>Cnidaria</taxon>
        <taxon>Anthozoa</taxon>
        <taxon>Hexacorallia</taxon>
        <taxon>Scleractinia</taxon>
        <taxon>Astrocoeniina</taxon>
        <taxon>Pocilloporidae</taxon>
        <taxon>Stylophora</taxon>
    </lineage>
</organism>
<evidence type="ECO:0000256" key="7">
    <source>
        <dbReference type="SAM" id="Phobius"/>
    </source>
</evidence>
<dbReference type="STRING" id="50429.A0A2B4S1U9"/>
<keyword evidence="5 6" id="KW-0067">ATP-binding</keyword>
<dbReference type="InterPro" id="IPR008271">
    <property type="entry name" value="Ser/Thr_kinase_AS"/>
</dbReference>
<dbReference type="InterPro" id="IPR011009">
    <property type="entry name" value="Kinase-like_dom_sf"/>
</dbReference>
<dbReference type="GO" id="GO:0005524">
    <property type="term" value="F:ATP binding"/>
    <property type="evidence" value="ECO:0007669"/>
    <property type="project" value="UniProtKB-UniRule"/>
</dbReference>
<sequence length="588" mass="67448">MGSFLSAGMKSPLFTAAAIDFGIQWVCWVVASILQTEKFYDLAGSSTFVFLTLLTLRWQRKVNLRQIVQSSCITVWGLRLGLYLFHRIIQDGKDSRFDKVRGNPRLFFIYWTIQGVWILVTLLPTLILNTSTKDEELTWRDYLGWVFWLIGFILEAGADYQKSQFKANVANKGKWISSGLWSLCRHPNYLGEMLMWSSLFLPASTVMSGYQYLSAVSPMFVAYLLTRVSGIPILERQGLKKWGHLPAYQDYRRSTAVLIPYLCEQNIVWSSLNHFKMPSRYFKRDSDIFKDEFEIQELIGEGSFAKVYKCQEKKSGKTFAVKEIRLGEDFSFSDAVREEMEIWKNLQHENIVSLHQTFRENFSLHFVCEHVDGGSLFDEILGQSVCSEQQARSIIKQRIIHRDVKPDNLLLSRTPTSEQLMVKLADFGLARRLPRDSDVISCEASGAPLFLAPETILEEMVGQPVDMWACGVISFILLVGYPPFWSSSDEKLLLSILQGHFTMPSPYWDNVSEEAKDFVRRLIVVKPSERMTASEALNHSWFQMDPKTPVFGQRRNFAAVISGVRAMLKFRNMNLKHACHEGNSEKGT</sequence>
<evidence type="ECO:0000256" key="2">
    <source>
        <dbReference type="ARBA" id="ARBA00022679"/>
    </source>
</evidence>
<feature type="domain" description="Protein kinase" evidence="8">
    <location>
        <begin position="293"/>
        <end position="542"/>
    </location>
</feature>
<reference evidence="10" key="1">
    <citation type="journal article" date="2017" name="bioRxiv">
        <title>Comparative analysis of the genomes of Stylophora pistillata and Acropora digitifera provides evidence for extensive differences between species of corals.</title>
        <authorList>
            <person name="Voolstra C.R."/>
            <person name="Li Y."/>
            <person name="Liew Y.J."/>
            <person name="Baumgarten S."/>
            <person name="Zoccola D."/>
            <person name="Flot J.-F."/>
            <person name="Tambutte S."/>
            <person name="Allemand D."/>
            <person name="Aranda M."/>
        </authorList>
    </citation>
    <scope>NUCLEOTIDE SEQUENCE [LARGE SCALE GENOMIC DNA]</scope>
</reference>
<dbReference type="Gene3D" id="1.20.120.1630">
    <property type="match status" value="1"/>
</dbReference>
<dbReference type="PROSITE" id="PS00107">
    <property type="entry name" value="PROTEIN_KINASE_ATP"/>
    <property type="match status" value="1"/>
</dbReference>
<name>A0A2B4S1U9_STYPI</name>
<dbReference type="InterPro" id="IPR010721">
    <property type="entry name" value="UstE-like"/>
</dbReference>
<evidence type="ECO:0000256" key="1">
    <source>
        <dbReference type="ARBA" id="ARBA00022527"/>
    </source>
</evidence>
<dbReference type="InterPro" id="IPR000719">
    <property type="entry name" value="Prot_kinase_dom"/>
</dbReference>
<feature type="transmembrane region" description="Helical" evidence="7">
    <location>
        <begin position="106"/>
        <end position="127"/>
    </location>
</feature>
<dbReference type="EMBL" id="LSMT01000170">
    <property type="protein sequence ID" value="PFX24664.1"/>
    <property type="molecule type" value="Genomic_DNA"/>
</dbReference>
<evidence type="ECO:0000256" key="3">
    <source>
        <dbReference type="ARBA" id="ARBA00022741"/>
    </source>
</evidence>
<accession>A0A2B4S1U9</accession>
<dbReference type="InterPro" id="IPR017441">
    <property type="entry name" value="Protein_kinase_ATP_BS"/>
</dbReference>
<evidence type="ECO:0000313" key="9">
    <source>
        <dbReference type="EMBL" id="PFX24664.1"/>
    </source>
</evidence>
<feature type="transmembrane region" description="Helical" evidence="7">
    <location>
        <begin position="12"/>
        <end position="34"/>
    </location>
</feature>
<dbReference type="GO" id="GO:0016020">
    <property type="term" value="C:membrane"/>
    <property type="evidence" value="ECO:0007669"/>
    <property type="project" value="TreeGrafter"/>
</dbReference>
<feature type="transmembrane region" description="Helical" evidence="7">
    <location>
        <begin position="142"/>
        <end position="158"/>
    </location>
</feature>
<dbReference type="Gene3D" id="1.10.510.10">
    <property type="entry name" value="Transferase(Phosphotransferase) domain 1"/>
    <property type="match status" value="1"/>
</dbReference>
<protein>
    <submittedName>
        <fullName evidence="9">Calcium/calmodulin-dependent protein kinase type II subunit delta</fullName>
    </submittedName>
</protein>
<evidence type="ECO:0000256" key="5">
    <source>
        <dbReference type="ARBA" id="ARBA00022840"/>
    </source>
</evidence>
<gene>
    <name evidence="9" type="primary">CAMK2D</name>
    <name evidence="9" type="ORF">AWC38_SpisGene10735</name>
</gene>
<dbReference type="PROSITE" id="PS50244">
    <property type="entry name" value="S5A_REDUCTASE"/>
    <property type="match status" value="1"/>
</dbReference>
<dbReference type="PANTHER" id="PTHR32251">
    <property type="entry name" value="3-OXO-5-ALPHA-STEROID 4-DEHYDROGENASE"/>
    <property type="match status" value="1"/>
</dbReference>
<dbReference type="OrthoDB" id="67965at2759"/>
<keyword evidence="1" id="KW-0723">Serine/threonine-protein kinase</keyword>
<keyword evidence="7" id="KW-0472">Membrane</keyword>
<dbReference type="AlphaFoldDB" id="A0A2B4S1U9"/>
<evidence type="ECO:0000256" key="4">
    <source>
        <dbReference type="ARBA" id="ARBA00022777"/>
    </source>
</evidence>
<dbReference type="CDD" id="cd05117">
    <property type="entry name" value="STKc_CAMK"/>
    <property type="match status" value="1"/>
</dbReference>
<dbReference type="PROSITE" id="PS50011">
    <property type="entry name" value="PROTEIN_KINASE_DOM"/>
    <property type="match status" value="1"/>
</dbReference>
<dbReference type="PANTHER" id="PTHR32251:SF17">
    <property type="entry name" value="STEROID 5-ALPHA REDUCTASE C-TERMINAL DOMAIN-CONTAINING PROTEIN"/>
    <property type="match status" value="1"/>
</dbReference>
<dbReference type="FunFam" id="3.30.200.20:FF:000042">
    <property type="entry name" value="Aurora kinase A"/>
    <property type="match status" value="1"/>
</dbReference>
<comment type="caution">
    <text evidence="9">The sequence shown here is derived from an EMBL/GenBank/DDBJ whole genome shotgun (WGS) entry which is preliminary data.</text>
</comment>
<evidence type="ECO:0000256" key="6">
    <source>
        <dbReference type="PROSITE-ProRule" id="PRU10141"/>
    </source>
</evidence>
<evidence type="ECO:0000259" key="8">
    <source>
        <dbReference type="PROSITE" id="PS50011"/>
    </source>
</evidence>
<feature type="transmembrane region" description="Helical" evidence="7">
    <location>
        <begin position="39"/>
        <end position="58"/>
    </location>
</feature>